<dbReference type="Gene3D" id="2.40.160.60">
    <property type="entry name" value="Outer membrane protein transport protein (OMPP1/FadL/TodX)"/>
    <property type="match status" value="1"/>
</dbReference>
<keyword evidence="3" id="KW-1185">Reference proteome</keyword>
<comment type="caution">
    <text evidence="2">The sequence shown here is derived from an EMBL/GenBank/DDBJ whole genome shotgun (WGS) entry which is preliminary data.</text>
</comment>
<evidence type="ECO:0000256" key="1">
    <source>
        <dbReference type="SAM" id="SignalP"/>
    </source>
</evidence>
<name>A0A937D6U0_9FLAO</name>
<evidence type="ECO:0000313" key="3">
    <source>
        <dbReference type="Proteomes" id="UP000651057"/>
    </source>
</evidence>
<dbReference type="SUPFAM" id="SSF56935">
    <property type="entry name" value="Porins"/>
    <property type="match status" value="1"/>
</dbReference>
<accession>A0A937D6U0</accession>
<keyword evidence="1" id="KW-0732">Signal</keyword>
<dbReference type="RefSeq" id="WP_201921731.1">
    <property type="nucleotide sequence ID" value="NZ_BAABAX010000014.1"/>
</dbReference>
<proteinExistence type="predicted"/>
<dbReference type="AlphaFoldDB" id="A0A937D6U0"/>
<dbReference type="EMBL" id="JAERQJ010000006">
    <property type="protein sequence ID" value="MBL0684789.1"/>
    <property type="molecule type" value="Genomic_DNA"/>
</dbReference>
<dbReference type="Proteomes" id="UP000651057">
    <property type="component" value="Unassembled WGS sequence"/>
</dbReference>
<reference evidence="2" key="1">
    <citation type="submission" date="2021-01" db="EMBL/GenBank/DDBJ databases">
        <authorList>
            <person name="Zhong Y.L."/>
        </authorList>
    </citation>
    <scope>NUCLEOTIDE SEQUENCE</scope>
    <source>
        <strain evidence="2">KCTC 23302</strain>
    </source>
</reference>
<sequence>MKKIFLFICTISMSFLNAQDITDALRYSQQNIMGTARFRGMSGAFGALGGDLSALQINPAGSAVFLESNGSVTLSTSRIDNDANYFDGFSNNSDMNLNFNQLGAVFIYEYNKDSNGVNKFSLGLAYDQTSDNADEFLAFGRSESTATYSNSIDNYFLAEAQGIPLDLITLRSGENIDNLYSFLGENEGFSAQQAFLGHESFLIEANDLDNPDNTLYFSNIAPGVFDQEFFFESTGLNGKFTLNGGAQINQNYYIGFNLNSHFISYDKVTQFFERNDNTGSIVNEVTFTNRLSTTGAGFSAQIGGIAKVSQMIRLGASFETPTWYYIEEETTQQLETFGNTNGRALVDPRVTNIFPEYRLRTPATATGSIAFLFGQQGLISLDYSYKDYSSIKLSSDQGNVFSNVNREINDNLQGVSIIRLGTEWRNGQWSFRGGFNYEESPYENDLLFGDKIGYSIGGGYNFGKFKFDVAYDYSEQQREEEFFPGSGFTNFAVIDSYRDNFTFTLAMNF</sequence>
<protein>
    <submittedName>
        <fullName evidence="2">Outer membrane protein transport protein</fullName>
    </submittedName>
</protein>
<feature type="signal peptide" evidence="1">
    <location>
        <begin position="1"/>
        <end position="18"/>
    </location>
</feature>
<feature type="chain" id="PRO_5037872795" evidence="1">
    <location>
        <begin position="19"/>
        <end position="509"/>
    </location>
</feature>
<gene>
    <name evidence="2" type="ORF">JJQ60_14760</name>
</gene>
<organism evidence="2 3">
    <name type="scientific">Aquimarina mytili</name>
    <dbReference type="NCBI Taxonomy" id="874423"/>
    <lineage>
        <taxon>Bacteria</taxon>
        <taxon>Pseudomonadati</taxon>
        <taxon>Bacteroidota</taxon>
        <taxon>Flavobacteriia</taxon>
        <taxon>Flavobacteriales</taxon>
        <taxon>Flavobacteriaceae</taxon>
        <taxon>Aquimarina</taxon>
    </lineage>
</organism>
<evidence type="ECO:0000313" key="2">
    <source>
        <dbReference type="EMBL" id="MBL0684789.1"/>
    </source>
</evidence>